<evidence type="ECO:0000256" key="6">
    <source>
        <dbReference type="ARBA" id="ARBA00022824"/>
    </source>
</evidence>
<dbReference type="SUPFAM" id="SSF51011">
    <property type="entry name" value="Glycosyl hydrolase domain"/>
    <property type="match status" value="1"/>
</dbReference>
<dbReference type="OrthoDB" id="3237269at2759"/>
<name>A0A836BSW0_9CHLO</name>
<keyword evidence="5 10" id="KW-0378">Hydrolase</keyword>
<dbReference type="FunFam" id="3.20.20.80:FF:000039">
    <property type="entry name" value="Glucosidase, alpha neutral C"/>
    <property type="match status" value="1"/>
</dbReference>
<reference evidence="15" key="1">
    <citation type="journal article" date="2020" name="bioRxiv">
        <title>Comparative genomics of Chlamydomonas.</title>
        <authorList>
            <person name="Craig R.J."/>
            <person name="Hasan A.R."/>
            <person name="Ness R.W."/>
            <person name="Keightley P.D."/>
        </authorList>
    </citation>
    <scope>NUCLEOTIDE SEQUENCE</scope>
    <source>
        <strain evidence="15">CCAP 11/70</strain>
    </source>
</reference>
<protein>
    <recommendedName>
        <fullName evidence="9">Glucosidase II subunit alpha</fullName>
    </recommendedName>
</protein>
<dbReference type="Proteomes" id="UP000612055">
    <property type="component" value="Unassembled WGS sequence"/>
</dbReference>
<dbReference type="PANTHER" id="PTHR22762:SF54">
    <property type="entry name" value="BCDNA.GH04962"/>
    <property type="match status" value="1"/>
</dbReference>
<proteinExistence type="inferred from homology"/>
<dbReference type="GO" id="GO:0030246">
    <property type="term" value="F:carbohydrate binding"/>
    <property type="evidence" value="ECO:0007669"/>
    <property type="project" value="InterPro"/>
</dbReference>
<evidence type="ECO:0000256" key="5">
    <source>
        <dbReference type="ARBA" id="ARBA00022801"/>
    </source>
</evidence>
<keyword evidence="16" id="KW-1185">Reference proteome</keyword>
<comment type="caution">
    <text evidence="15">The sequence shown here is derived from an EMBL/GenBank/DDBJ whole genome shotgun (WGS) entry which is preliminary data.</text>
</comment>
<accession>A0A836BSW0</accession>
<keyword evidence="7" id="KW-0325">Glycoprotein</keyword>
<feature type="signal peptide" evidence="11">
    <location>
        <begin position="1"/>
        <end position="29"/>
    </location>
</feature>
<dbReference type="Pfam" id="PF13802">
    <property type="entry name" value="Gal_mutarotas_2"/>
    <property type="match status" value="1"/>
</dbReference>
<evidence type="ECO:0000256" key="2">
    <source>
        <dbReference type="ARBA" id="ARBA00004833"/>
    </source>
</evidence>
<feature type="domain" description="Glycoside hydrolase family 31 TIM barrel" evidence="12">
    <location>
        <begin position="335"/>
        <end position="667"/>
    </location>
</feature>
<evidence type="ECO:0000259" key="12">
    <source>
        <dbReference type="Pfam" id="PF01055"/>
    </source>
</evidence>
<dbReference type="CDD" id="cd14752">
    <property type="entry name" value="GH31_N"/>
    <property type="match status" value="1"/>
</dbReference>
<dbReference type="Pfam" id="PF01055">
    <property type="entry name" value="Glyco_hydro_31_2nd"/>
    <property type="match status" value="1"/>
</dbReference>
<dbReference type="InterPro" id="IPR011013">
    <property type="entry name" value="Gal_mutarotase_sf_dom"/>
</dbReference>
<gene>
    <name evidence="15" type="ORF">HYH03_013481</name>
</gene>
<evidence type="ECO:0000256" key="1">
    <source>
        <dbReference type="ARBA" id="ARBA00004240"/>
    </source>
</evidence>
<dbReference type="EMBL" id="JAEHOE010000090">
    <property type="protein sequence ID" value="KAG2487901.1"/>
    <property type="molecule type" value="Genomic_DNA"/>
</dbReference>
<evidence type="ECO:0000256" key="4">
    <source>
        <dbReference type="ARBA" id="ARBA00022729"/>
    </source>
</evidence>
<dbReference type="InterPro" id="IPR048395">
    <property type="entry name" value="Glyco_hydro_31_C"/>
</dbReference>
<dbReference type="Gene3D" id="3.20.20.80">
    <property type="entry name" value="Glycosidases"/>
    <property type="match status" value="2"/>
</dbReference>
<evidence type="ECO:0000256" key="3">
    <source>
        <dbReference type="ARBA" id="ARBA00007806"/>
    </source>
</evidence>
<dbReference type="SUPFAM" id="SSF51445">
    <property type="entry name" value="(Trans)glycosidases"/>
    <property type="match status" value="1"/>
</dbReference>
<feature type="domain" description="Glycoside hydrolase family 31 N-terminal" evidence="13">
    <location>
        <begin position="85"/>
        <end position="291"/>
    </location>
</feature>
<dbReference type="GO" id="GO:0090599">
    <property type="term" value="F:alpha-glucosidase activity"/>
    <property type="evidence" value="ECO:0007669"/>
    <property type="project" value="TreeGrafter"/>
</dbReference>
<keyword evidence="4 11" id="KW-0732">Signal</keyword>
<feature type="domain" description="Glycosyl hydrolase family 31 C-terminal" evidence="14">
    <location>
        <begin position="675"/>
        <end position="763"/>
    </location>
</feature>
<dbReference type="GO" id="GO:0005783">
    <property type="term" value="C:endoplasmic reticulum"/>
    <property type="evidence" value="ECO:0007669"/>
    <property type="project" value="UniProtKB-SubCell"/>
</dbReference>
<dbReference type="GO" id="GO:0005975">
    <property type="term" value="P:carbohydrate metabolic process"/>
    <property type="evidence" value="ECO:0007669"/>
    <property type="project" value="InterPro"/>
</dbReference>
<evidence type="ECO:0000256" key="11">
    <source>
        <dbReference type="SAM" id="SignalP"/>
    </source>
</evidence>
<dbReference type="GO" id="GO:0006491">
    <property type="term" value="P:N-glycan processing"/>
    <property type="evidence" value="ECO:0007669"/>
    <property type="project" value="TreeGrafter"/>
</dbReference>
<evidence type="ECO:0000256" key="8">
    <source>
        <dbReference type="ARBA" id="ARBA00023295"/>
    </source>
</evidence>
<dbReference type="InterPro" id="IPR017853">
    <property type="entry name" value="GH"/>
</dbReference>
<keyword evidence="8 10" id="KW-0326">Glycosidase</keyword>
<dbReference type="SUPFAM" id="SSF74650">
    <property type="entry name" value="Galactose mutarotase-like"/>
    <property type="match status" value="1"/>
</dbReference>
<dbReference type="InterPro" id="IPR000322">
    <property type="entry name" value="Glyco_hydro_31_TIM"/>
</dbReference>
<evidence type="ECO:0000256" key="9">
    <source>
        <dbReference type="ARBA" id="ARBA00042895"/>
    </source>
</evidence>
<evidence type="ECO:0000259" key="14">
    <source>
        <dbReference type="Pfam" id="PF21365"/>
    </source>
</evidence>
<dbReference type="PANTHER" id="PTHR22762">
    <property type="entry name" value="ALPHA-GLUCOSIDASE"/>
    <property type="match status" value="1"/>
</dbReference>
<dbReference type="CDD" id="cd06603">
    <property type="entry name" value="GH31_GANC_GANAB_alpha"/>
    <property type="match status" value="1"/>
</dbReference>
<dbReference type="Pfam" id="PF21365">
    <property type="entry name" value="Glyco_hydro_31_3rd"/>
    <property type="match status" value="1"/>
</dbReference>
<comment type="pathway">
    <text evidence="2">Glycan metabolism; N-glycan metabolism.</text>
</comment>
<dbReference type="InterPro" id="IPR030458">
    <property type="entry name" value="Glyco_hydro_31_AS"/>
</dbReference>
<comment type="subcellular location">
    <subcellularLocation>
        <location evidence="1">Endoplasmic reticulum</location>
    </subcellularLocation>
</comment>
<evidence type="ECO:0000313" key="15">
    <source>
        <dbReference type="EMBL" id="KAG2487901.1"/>
    </source>
</evidence>
<dbReference type="AlphaFoldDB" id="A0A836BSW0"/>
<feature type="chain" id="PRO_5032854231" description="Glucosidase II subunit alpha" evidence="11">
    <location>
        <begin position="30"/>
        <end position="908"/>
    </location>
</feature>
<keyword evidence="6" id="KW-0256">Endoplasmic reticulum</keyword>
<comment type="similarity">
    <text evidence="3 10">Belongs to the glycosyl hydrolase 31 family.</text>
</comment>
<evidence type="ECO:0000313" key="16">
    <source>
        <dbReference type="Proteomes" id="UP000612055"/>
    </source>
</evidence>
<evidence type="ECO:0000259" key="13">
    <source>
        <dbReference type="Pfam" id="PF13802"/>
    </source>
</evidence>
<evidence type="ECO:0000256" key="7">
    <source>
        <dbReference type="ARBA" id="ARBA00023180"/>
    </source>
</evidence>
<dbReference type="InterPro" id="IPR013780">
    <property type="entry name" value="Glyco_hydro_b"/>
</dbReference>
<organism evidence="15 16">
    <name type="scientific">Edaphochlamys debaryana</name>
    <dbReference type="NCBI Taxonomy" id="47281"/>
    <lineage>
        <taxon>Eukaryota</taxon>
        <taxon>Viridiplantae</taxon>
        <taxon>Chlorophyta</taxon>
        <taxon>core chlorophytes</taxon>
        <taxon>Chlorophyceae</taxon>
        <taxon>CS clade</taxon>
        <taxon>Chlamydomonadales</taxon>
        <taxon>Chlamydomonadales incertae sedis</taxon>
        <taxon>Edaphochlamys</taxon>
    </lineage>
</organism>
<dbReference type="Gene3D" id="2.60.40.1760">
    <property type="entry name" value="glycosyl hydrolase (family 31)"/>
    <property type="match status" value="1"/>
</dbReference>
<dbReference type="Gene3D" id="2.60.40.1180">
    <property type="entry name" value="Golgi alpha-mannosidase II"/>
    <property type="match status" value="2"/>
</dbReference>
<sequence length="908" mass="100822">MAAPGAKTRVQAILLLALSLVLSSHVVSAFKDNEFKKCAQTSFCSRNRGVQQGQNFEIVPASLVLNTATLTATLSNKPASKTLQLTLTSHADGFVRFMVDELPGVGRYQVPGDVLVSGWETKKAAFKEESRSANQIVLSSGDARVELNFQPFTLAISVKGQPALQINSRNLFNFEHRRTKQDSDPAGYWEETWMSHTDSKPKGPEAMSLDLVFPGFQNVYGIPERATSLSLRPTNGAAPYGEPYRLYNLDVFEYLDDHPFGLYGSIPVMMAHKKGLTVGVFWNNAAEMFVDVVKPGRDTAVQWITESGIVDLFVFVGGSAPAVLASYAKVAGTTALPQLFSLGYHQCRWNYKDEADVKAVDGGFDEHAIPYDVLWLDIEHTNGKRYLTWDSSVFPNPIPMQEDVASRGREMVTIVDPHVKRDHAYYVFSEAEKAGHFVKNKYNNDFDGWCWPGQSSYLDVTSPAVRSWWAEQFTLDKYQGSTKHLYIWNDMNEPSVFNGPEITMQKDNIHFGGVEHRDNHNLYGIYYHMATAEGLKLRGSIVNPESGDRPFVLSRAFFSGTQRVGPIWTGDNAAQWSHLKVSVPMLLTLGLTGLPYSGADVGGFFGNPDAELMTRWYQVGIFYPFFRGHAHLETQRREPWLFGPETTARIRTAIRGRYAMLPYIYTLFRAANTSGLPILRPLWYEFPEAEELFAVDEEFMLGSAMLVKPVSAAGASSVDVTLPQGARWYDALTGAMVPPRTKSHRVQVTLDGIPVYYRGGNIVPRRERPRRSTAAQANDPYTLVVALDDKGEAAGSLYADDGRTFAFTRGDYLHRDFTFKGMKLTSTAHQEPGLPAGTLTLPLTVERVVFLGLPPARRGYKAVIGGKHTVPLEAGPLSMLAAQAENALVLRKPDLPVSHDWTVEIVAA</sequence>
<dbReference type="PROSITE" id="PS00129">
    <property type="entry name" value="GLYCOSYL_HYDROL_F31_1"/>
    <property type="match status" value="1"/>
</dbReference>
<dbReference type="InterPro" id="IPR025887">
    <property type="entry name" value="Glyco_hydro_31_N_dom"/>
</dbReference>
<evidence type="ECO:0000256" key="10">
    <source>
        <dbReference type="RuleBase" id="RU361185"/>
    </source>
</evidence>